<name>A0A9E7DIG7_9FIRM</name>
<dbReference type="Proteomes" id="UP000831151">
    <property type="component" value="Chromosome"/>
</dbReference>
<dbReference type="InterPro" id="IPR036653">
    <property type="entry name" value="CinA-like_C"/>
</dbReference>
<protein>
    <submittedName>
        <fullName evidence="2">CinA family protein</fullName>
    </submittedName>
</protein>
<dbReference type="SUPFAM" id="SSF142433">
    <property type="entry name" value="CinA-like"/>
    <property type="match status" value="1"/>
</dbReference>
<keyword evidence="3" id="KW-1185">Reference proteome</keyword>
<organism evidence="2 3">
    <name type="scientific">Fenollaria massiliensis</name>
    <dbReference type="NCBI Taxonomy" id="938288"/>
    <lineage>
        <taxon>Bacteria</taxon>
        <taxon>Bacillati</taxon>
        <taxon>Bacillota</taxon>
        <taxon>Clostridia</taxon>
        <taxon>Eubacteriales</taxon>
        <taxon>Fenollaria</taxon>
    </lineage>
</organism>
<dbReference type="RefSeq" id="WP_249242178.1">
    <property type="nucleotide sequence ID" value="NZ_CP096649.1"/>
</dbReference>
<accession>A0A9E7DIG7</accession>
<evidence type="ECO:0000313" key="2">
    <source>
        <dbReference type="EMBL" id="UQK58575.1"/>
    </source>
</evidence>
<dbReference type="KEGG" id="fms:M1R53_04875"/>
<evidence type="ECO:0000313" key="3">
    <source>
        <dbReference type="Proteomes" id="UP000831151"/>
    </source>
</evidence>
<dbReference type="AlphaFoldDB" id="A0A9E7DIG7"/>
<dbReference type="EMBL" id="CP096649">
    <property type="protein sequence ID" value="UQK58575.1"/>
    <property type="molecule type" value="Genomic_DNA"/>
</dbReference>
<sequence length="155" mass="16850">MEQCNKIIEILKNNNLSISGAESITGGLISSELVKVSGASDVFRGTLVSYQSSVKINTLKVDSELIDKYTPVSIAVLSSMLDGAKNLFDTDIVYAITGSAGPTSYDGIPVGLVYYGVSYKNHQYLHKKVYTGPRCDIIKEAKNDLIDLILEIIIK</sequence>
<feature type="domain" description="CinA C-terminal" evidence="1">
    <location>
        <begin position="5"/>
        <end position="151"/>
    </location>
</feature>
<evidence type="ECO:0000259" key="1">
    <source>
        <dbReference type="Pfam" id="PF02464"/>
    </source>
</evidence>
<dbReference type="NCBIfam" id="TIGR00199">
    <property type="entry name" value="PncC_domain"/>
    <property type="match status" value="1"/>
</dbReference>
<gene>
    <name evidence="2" type="ORF">M1R53_04875</name>
</gene>
<dbReference type="Gene3D" id="3.90.950.20">
    <property type="entry name" value="CinA-like"/>
    <property type="match status" value="1"/>
</dbReference>
<proteinExistence type="predicted"/>
<reference evidence="2" key="1">
    <citation type="submission" date="2022-04" db="EMBL/GenBank/DDBJ databases">
        <title>Complete genome sequences of Ezakiella coagulans and Fenollaria massiliensis.</title>
        <authorList>
            <person name="France M.T."/>
            <person name="Clifford J."/>
            <person name="Narina S."/>
            <person name="Rutt L."/>
            <person name="Ravel J."/>
        </authorList>
    </citation>
    <scope>NUCLEOTIDE SEQUENCE</scope>
    <source>
        <strain evidence="2">C0061C2</strain>
    </source>
</reference>
<dbReference type="Pfam" id="PF02464">
    <property type="entry name" value="CinA"/>
    <property type="match status" value="1"/>
</dbReference>
<dbReference type="InterPro" id="IPR008136">
    <property type="entry name" value="CinA_C"/>
</dbReference>